<name>A0A1B2E1Y7_9BACL</name>
<dbReference type="EMBL" id="MRVI01000001">
    <property type="protein sequence ID" value="OOC63874.1"/>
    <property type="molecule type" value="Genomic_DNA"/>
</dbReference>
<dbReference type="EMBL" id="CP016809">
    <property type="protein sequence ID" value="ANY73941.1"/>
    <property type="molecule type" value="Genomic_DNA"/>
</dbReference>
<dbReference type="RefSeq" id="WP_077568524.1">
    <property type="nucleotide sequence ID" value="NZ_CP016809.1"/>
</dbReference>
<dbReference type="AlphaFoldDB" id="A0A1B2E1Y7"/>
<dbReference type="Proteomes" id="UP000189059">
    <property type="component" value="Unassembled WGS sequence"/>
</dbReference>
<reference evidence="2 3" key="2">
    <citation type="submission" date="2016-12" db="EMBL/GenBank/DDBJ databases">
        <title>Genome sequencing and description of Paenibacillus sp. nov. from high altitude lake in the Indian Trans- Himalayas.</title>
        <authorList>
            <person name="Kiran S."/>
            <person name="Swarnkar M.K."/>
            <person name="Rana A."/>
            <person name="Tewari R."/>
            <person name="Gulati A."/>
        </authorList>
    </citation>
    <scope>NUCLEOTIDE SEQUENCE [LARGE SCALE GENOMIC DNA]</scope>
    <source>
        <strain evidence="2 3">IHBB 9951</strain>
    </source>
</reference>
<gene>
    <name evidence="2" type="ORF">BBD40_19635</name>
    <name evidence="1" type="ORF">BBD41_15900</name>
</gene>
<protein>
    <submittedName>
        <fullName evidence="1">Uncharacterized protein</fullName>
    </submittedName>
</protein>
<organism evidence="1">
    <name type="scientific">Paenibacillus ihbetae</name>
    <dbReference type="NCBI Taxonomy" id="1870820"/>
    <lineage>
        <taxon>Bacteria</taxon>
        <taxon>Bacillati</taxon>
        <taxon>Bacillota</taxon>
        <taxon>Bacilli</taxon>
        <taxon>Bacillales</taxon>
        <taxon>Paenibacillaceae</taxon>
        <taxon>Paenibacillus</taxon>
    </lineage>
</organism>
<dbReference type="GeneID" id="48309739"/>
<proteinExistence type="predicted"/>
<sequence length="110" mass="12219">MDPIRRINRIICSALGFMLLSYVTPALGEDLSDSVVAQQGMEAPEGAYPAPAPVPKSPDPVRLMLELPPHESLLSLNDVICSTETDMFLILKHMMLEPLKFRSNYVDSYV</sequence>
<accession>A0A1B2E1Y7</accession>
<evidence type="ECO:0000313" key="3">
    <source>
        <dbReference type="Proteomes" id="UP000189059"/>
    </source>
</evidence>
<reference evidence="1" key="1">
    <citation type="submission" date="2016-08" db="EMBL/GenBank/DDBJ databases">
        <title>Complete Genome Seqeunce of Paenibacillus sp. nov. IHBB 9852 from high altitute lake of Indian trans-Himalayas.</title>
        <authorList>
            <person name="Kiran S."/>
            <person name="Swarnkar M.K."/>
            <person name="Rana A."/>
            <person name="Tewari R."/>
            <person name="Gulati A."/>
        </authorList>
    </citation>
    <scope>NUCLEOTIDE SEQUENCE [LARGE SCALE GENOMIC DNA]</scope>
    <source>
        <strain evidence="1">IHBB 9852</strain>
    </source>
</reference>
<dbReference type="KEGG" id="pib:BBD41_15900"/>
<evidence type="ECO:0000313" key="2">
    <source>
        <dbReference type="EMBL" id="OOC63874.1"/>
    </source>
</evidence>
<keyword evidence="3" id="KW-1185">Reference proteome</keyword>
<dbReference type="OrthoDB" id="2661757at2"/>
<evidence type="ECO:0000313" key="1">
    <source>
        <dbReference type="EMBL" id="ANY73941.1"/>
    </source>
</evidence>